<feature type="binding site" evidence="6">
    <location>
        <position position="161"/>
    </location>
    <ligand>
        <name>S-adenosyl-L-methionine</name>
        <dbReference type="ChEBI" id="CHEBI:59789"/>
    </ligand>
</feature>
<comment type="similarity">
    <text evidence="1 6">Belongs to the methyltransferase superfamily. PrmA family.</text>
</comment>
<dbReference type="PIRSF" id="PIRSF000401">
    <property type="entry name" value="RPL11_MTase"/>
    <property type="match status" value="1"/>
</dbReference>
<feature type="binding site" evidence="6">
    <location>
        <position position="182"/>
    </location>
    <ligand>
        <name>S-adenosyl-L-methionine</name>
        <dbReference type="ChEBI" id="CHEBI:59789"/>
    </ligand>
</feature>
<comment type="caution">
    <text evidence="7">The sequence shown here is derived from an EMBL/GenBank/DDBJ whole genome shotgun (WGS) entry which is preliminary data.</text>
</comment>
<dbReference type="PANTHER" id="PTHR43648">
    <property type="entry name" value="ELECTRON TRANSFER FLAVOPROTEIN BETA SUBUNIT LYSINE METHYLTRANSFERASE"/>
    <property type="match status" value="1"/>
</dbReference>
<evidence type="ECO:0000256" key="4">
    <source>
        <dbReference type="ARBA" id="ARBA00022679"/>
    </source>
</evidence>
<protein>
    <recommendedName>
        <fullName evidence="6">Ribosomal protein L11 methyltransferase</fullName>
        <shortName evidence="6">L11 Mtase</shortName>
        <ecNumber evidence="6">2.1.1.-</ecNumber>
    </recommendedName>
</protein>
<dbReference type="Gene3D" id="3.40.50.150">
    <property type="entry name" value="Vaccinia Virus protein VP39"/>
    <property type="match status" value="1"/>
</dbReference>
<dbReference type="GO" id="GO:0032259">
    <property type="term" value="P:methylation"/>
    <property type="evidence" value="ECO:0007669"/>
    <property type="project" value="UniProtKB-KW"/>
</dbReference>
<dbReference type="GO" id="GO:0005737">
    <property type="term" value="C:cytoplasm"/>
    <property type="evidence" value="ECO:0007669"/>
    <property type="project" value="UniProtKB-SubCell"/>
</dbReference>
<feature type="binding site" evidence="6">
    <location>
        <position position="247"/>
    </location>
    <ligand>
        <name>S-adenosyl-L-methionine</name>
        <dbReference type="ChEBI" id="CHEBI:59789"/>
    </ligand>
</feature>
<gene>
    <name evidence="6" type="primary">prmA</name>
    <name evidence="7" type="ORF">DFR58_106150</name>
</gene>
<keyword evidence="8" id="KW-1185">Reference proteome</keyword>
<evidence type="ECO:0000313" key="7">
    <source>
        <dbReference type="EMBL" id="RCX17981.1"/>
    </source>
</evidence>
<dbReference type="Proteomes" id="UP000253034">
    <property type="component" value="Unassembled WGS sequence"/>
</dbReference>
<reference evidence="7 8" key="1">
    <citation type="submission" date="2018-07" db="EMBL/GenBank/DDBJ databases">
        <title>Genomic Encyclopedia of Type Strains, Phase IV (KMG-IV): sequencing the most valuable type-strain genomes for metagenomic binning, comparative biology and taxonomic classification.</title>
        <authorList>
            <person name="Goeker M."/>
        </authorList>
    </citation>
    <scope>NUCLEOTIDE SEQUENCE [LARGE SCALE GENOMIC DNA]</scope>
    <source>
        <strain evidence="7 8">DSM 27016</strain>
    </source>
</reference>
<dbReference type="InterPro" id="IPR050078">
    <property type="entry name" value="Ribosomal_L11_MeTrfase_PrmA"/>
</dbReference>
<keyword evidence="3 6" id="KW-0489">Methyltransferase</keyword>
<feature type="binding site" evidence="6">
    <location>
        <position position="204"/>
    </location>
    <ligand>
        <name>S-adenosyl-L-methionine</name>
        <dbReference type="ChEBI" id="CHEBI:59789"/>
    </ligand>
</feature>
<dbReference type="EC" id="2.1.1.-" evidence="6"/>
<dbReference type="SUPFAM" id="SSF53335">
    <property type="entry name" value="S-adenosyl-L-methionine-dependent methyltransferases"/>
    <property type="match status" value="1"/>
</dbReference>
<keyword evidence="7" id="KW-0687">Ribonucleoprotein</keyword>
<sequence>MKWHEIKITTTDEASDAVSEMLTSIGAGGVAIEDPNDIRREVLRSDSLDYADEEFLSSLGNDVIIKAYFQGDINITELEQLVKEKIRFISNFLNTGHGYSGYTEVDDEDWSTAWKKYYKPIHISKGIVIKPSWEDYNMKDGEIVIELDPGMAFGTGTHETTAMCAGLLQKYLKQGDEVIDVGCGTGILSIIAAKLGANHITAVDIDEVAIRVTRENCIINSVHDRVHALRGVLDEVPAQKADIVAANIIANIIIDISKIMPYYLKAGGYFIASGIIKERSREVMEACEAEGFSCIERLESGEWVAMVFKCLSSL</sequence>
<dbReference type="Pfam" id="PF06325">
    <property type="entry name" value="PrmA"/>
    <property type="match status" value="1"/>
</dbReference>
<evidence type="ECO:0000256" key="6">
    <source>
        <dbReference type="HAMAP-Rule" id="MF_00735"/>
    </source>
</evidence>
<dbReference type="GO" id="GO:0005840">
    <property type="term" value="C:ribosome"/>
    <property type="evidence" value="ECO:0007669"/>
    <property type="project" value="UniProtKB-KW"/>
</dbReference>
<dbReference type="CDD" id="cd02440">
    <property type="entry name" value="AdoMet_MTases"/>
    <property type="match status" value="1"/>
</dbReference>
<comment type="catalytic activity">
    <reaction evidence="6">
        <text>L-lysyl-[protein] + 3 S-adenosyl-L-methionine = N(6),N(6),N(6)-trimethyl-L-lysyl-[protein] + 3 S-adenosyl-L-homocysteine + 3 H(+)</text>
        <dbReference type="Rhea" id="RHEA:54192"/>
        <dbReference type="Rhea" id="RHEA-COMP:9752"/>
        <dbReference type="Rhea" id="RHEA-COMP:13826"/>
        <dbReference type="ChEBI" id="CHEBI:15378"/>
        <dbReference type="ChEBI" id="CHEBI:29969"/>
        <dbReference type="ChEBI" id="CHEBI:57856"/>
        <dbReference type="ChEBI" id="CHEBI:59789"/>
        <dbReference type="ChEBI" id="CHEBI:61961"/>
    </reaction>
</comment>
<dbReference type="OrthoDB" id="9785995at2"/>
<keyword evidence="7" id="KW-0689">Ribosomal protein</keyword>
<evidence type="ECO:0000256" key="5">
    <source>
        <dbReference type="ARBA" id="ARBA00022691"/>
    </source>
</evidence>
<keyword evidence="5 6" id="KW-0949">S-adenosyl-L-methionine</keyword>
<evidence type="ECO:0000313" key="8">
    <source>
        <dbReference type="Proteomes" id="UP000253034"/>
    </source>
</evidence>
<evidence type="ECO:0000256" key="3">
    <source>
        <dbReference type="ARBA" id="ARBA00022603"/>
    </source>
</evidence>
<accession>A0A369B994</accession>
<evidence type="ECO:0000256" key="2">
    <source>
        <dbReference type="ARBA" id="ARBA00022490"/>
    </source>
</evidence>
<keyword evidence="4 6" id="KW-0808">Transferase</keyword>
<comment type="subcellular location">
    <subcellularLocation>
        <location evidence="6">Cytoplasm</location>
    </subcellularLocation>
</comment>
<organism evidence="7 8">
    <name type="scientific">Anaerobacterium chartisolvens</name>
    <dbReference type="NCBI Taxonomy" id="1297424"/>
    <lineage>
        <taxon>Bacteria</taxon>
        <taxon>Bacillati</taxon>
        <taxon>Bacillota</taxon>
        <taxon>Clostridia</taxon>
        <taxon>Eubacteriales</taxon>
        <taxon>Oscillospiraceae</taxon>
        <taxon>Anaerobacterium</taxon>
    </lineage>
</organism>
<proteinExistence type="inferred from homology"/>
<dbReference type="EMBL" id="QPJT01000006">
    <property type="protein sequence ID" value="RCX17981.1"/>
    <property type="molecule type" value="Genomic_DNA"/>
</dbReference>
<name>A0A369B994_9FIRM</name>
<comment type="function">
    <text evidence="6">Methylates ribosomal protein L11.</text>
</comment>
<dbReference type="RefSeq" id="WP_114297123.1">
    <property type="nucleotide sequence ID" value="NZ_QPJT01000006.1"/>
</dbReference>
<dbReference type="HAMAP" id="MF_00735">
    <property type="entry name" value="Methyltr_PrmA"/>
    <property type="match status" value="1"/>
</dbReference>
<dbReference type="PANTHER" id="PTHR43648:SF1">
    <property type="entry name" value="ELECTRON TRANSFER FLAVOPROTEIN BETA SUBUNIT LYSINE METHYLTRANSFERASE"/>
    <property type="match status" value="1"/>
</dbReference>
<dbReference type="GO" id="GO:0016279">
    <property type="term" value="F:protein-lysine N-methyltransferase activity"/>
    <property type="evidence" value="ECO:0007669"/>
    <property type="project" value="RHEA"/>
</dbReference>
<dbReference type="InterPro" id="IPR029063">
    <property type="entry name" value="SAM-dependent_MTases_sf"/>
</dbReference>
<dbReference type="InterPro" id="IPR004498">
    <property type="entry name" value="Ribosomal_PrmA_MeTrfase"/>
</dbReference>
<evidence type="ECO:0000256" key="1">
    <source>
        <dbReference type="ARBA" id="ARBA00009741"/>
    </source>
</evidence>
<dbReference type="AlphaFoldDB" id="A0A369B994"/>
<dbReference type="NCBIfam" id="TIGR00406">
    <property type="entry name" value="prmA"/>
    <property type="match status" value="1"/>
</dbReference>
<keyword evidence="2 6" id="KW-0963">Cytoplasm</keyword>